<dbReference type="Gene3D" id="3.40.50.300">
    <property type="entry name" value="P-loop containing nucleotide triphosphate hydrolases"/>
    <property type="match status" value="1"/>
</dbReference>
<name>A0A4U7KKE0_9BASI</name>
<dbReference type="AlphaFoldDB" id="A0A4U7KKE0"/>
<evidence type="ECO:0000256" key="7">
    <source>
        <dbReference type="ARBA" id="ARBA00023004"/>
    </source>
</evidence>
<dbReference type="Pfam" id="PF10609">
    <property type="entry name" value="ParA"/>
    <property type="match status" value="1"/>
</dbReference>
<evidence type="ECO:0000256" key="10">
    <source>
        <dbReference type="SAM" id="MobiDB-lite"/>
    </source>
</evidence>
<comment type="similarity">
    <text evidence="9">Belongs to the Mrp/NBP35 ATP-binding proteins family. NUBP2/CFD1 subfamily.</text>
</comment>
<comment type="caution">
    <text evidence="11">The sequence shown here is derived from an EMBL/GenBank/DDBJ whole genome shotgun (WGS) entry which is preliminary data.</text>
</comment>
<dbReference type="Proteomes" id="UP000306050">
    <property type="component" value="Chromosome SGRAM_9"/>
</dbReference>
<evidence type="ECO:0000256" key="3">
    <source>
        <dbReference type="ARBA" id="ARBA00022490"/>
    </source>
</evidence>
<evidence type="ECO:0000256" key="5">
    <source>
        <dbReference type="ARBA" id="ARBA00022741"/>
    </source>
</evidence>
<dbReference type="GeneID" id="40729352"/>
<dbReference type="HAMAP" id="MF_03039">
    <property type="entry name" value="NUBP2"/>
    <property type="match status" value="1"/>
</dbReference>
<dbReference type="OrthoDB" id="1741334at2759"/>
<dbReference type="InterPro" id="IPR027417">
    <property type="entry name" value="P-loop_NTPase"/>
</dbReference>
<dbReference type="HAMAP" id="MF_02040">
    <property type="entry name" value="Mrp_NBP35"/>
    <property type="match status" value="1"/>
</dbReference>
<dbReference type="FunFam" id="3.40.50.300:FF:002304">
    <property type="entry name" value="Nucleotide binding protein 2"/>
    <property type="match status" value="1"/>
</dbReference>
<dbReference type="PANTHER" id="PTHR23264">
    <property type="entry name" value="NUCLEOTIDE-BINDING PROTEIN NBP35 YEAST -RELATED"/>
    <property type="match status" value="1"/>
</dbReference>
<keyword evidence="12" id="KW-1185">Reference proteome</keyword>
<dbReference type="GO" id="GO:0051539">
    <property type="term" value="F:4 iron, 4 sulfur cluster binding"/>
    <property type="evidence" value="ECO:0007669"/>
    <property type="project" value="UniProtKB-UniRule"/>
</dbReference>
<dbReference type="KEGG" id="sgra:EX895_006457"/>
<evidence type="ECO:0000256" key="4">
    <source>
        <dbReference type="ARBA" id="ARBA00022723"/>
    </source>
</evidence>
<evidence type="ECO:0000256" key="9">
    <source>
        <dbReference type="HAMAP-Rule" id="MF_03039"/>
    </source>
</evidence>
<evidence type="ECO:0000256" key="2">
    <source>
        <dbReference type="ARBA" id="ARBA00022485"/>
    </source>
</evidence>
<keyword evidence="5 9" id="KW-0547">Nucleotide-binding</keyword>
<feature type="binding site" evidence="9">
    <location>
        <position position="219"/>
    </location>
    <ligand>
        <name>[4Fe-4S] cluster</name>
        <dbReference type="ChEBI" id="CHEBI:49883"/>
        <note>ligand shared between dimeric partners</note>
    </ligand>
</feature>
<keyword evidence="4 9" id="KW-0479">Metal-binding</keyword>
<dbReference type="GO" id="GO:0005524">
    <property type="term" value="F:ATP binding"/>
    <property type="evidence" value="ECO:0007669"/>
    <property type="project" value="UniProtKB-KW"/>
</dbReference>
<protein>
    <submittedName>
        <fullName evidence="11">Uncharacterized protein</fullName>
    </submittedName>
</protein>
<dbReference type="RefSeq" id="XP_029736540.1">
    <property type="nucleotide sequence ID" value="XM_029887048.1"/>
</dbReference>
<dbReference type="GO" id="GO:0005829">
    <property type="term" value="C:cytosol"/>
    <property type="evidence" value="ECO:0007669"/>
    <property type="project" value="TreeGrafter"/>
</dbReference>
<dbReference type="EMBL" id="SRRM01000022">
    <property type="protein sequence ID" value="TKY84555.1"/>
    <property type="molecule type" value="Genomic_DNA"/>
</dbReference>
<organism evidence="11 12">
    <name type="scientific">Sporisorium graminicola</name>
    <dbReference type="NCBI Taxonomy" id="280036"/>
    <lineage>
        <taxon>Eukaryota</taxon>
        <taxon>Fungi</taxon>
        <taxon>Dikarya</taxon>
        <taxon>Basidiomycota</taxon>
        <taxon>Ustilaginomycotina</taxon>
        <taxon>Ustilaginomycetes</taxon>
        <taxon>Ustilaginales</taxon>
        <taxon>Ustilaginaceae</taxon>
        <taxon>Sporisorium</taxon>
    </lineage>
</organism>
<dbReference type="GO" id="GO:0046872">
    <property type="term" value="F:metal ion binding"/>
    <property type="evidence" value="ECO:0007669"/>
    <property type="project" value="UniProtKB-KW"/>
</dbReference>
<feature type="binding site" evidence="9">
    <location>
        <begin position="39"/>
        <end position="46"/>
    </location>
    <ligand>
        <name>ATP</name>
        <dbReference type="ChEBI" id="CHEBI:30616"/>
    </ligand>
</feature>
<evidence type="ECO:0000256" key="8">
    <source>
        <dbReference type="ARBA" id="ARBA00023014"/>
    </source>
</evidence>
<dbReference type="CDD" id="cd02037">
    <property type="entry name" value="Mrp_NBP35"/>
    <property type="match status" value="1"/>
</dbReference>
<keyword evidence="2 9" id="KW-0004">4Fe-4S</keyword>
<dbReference type="GO" id="GO:0016226">
    <property type="term" value="P:iron-sulfur cluster assembly"/>
    <property type="evidence" value="ECO:0007669"/>
    <property type="project" value="UniProtKB-UniRule"/>
</dbReference>
<evidence type="ECO:0000256" key="1">
    <source>
        <dbReference type="ARBA" id="ARBA00004496"/>
    </source>
</evidence>
<keyword evidence="7 9" id="KW-0408">Iron</keyword>
<dbReference type="InterPro" id="IPR033756">
    <property type="entry name" value="YlxH/NBP35"/>
</dbReference>
<dbReference type="PANTHER" id="PTHR23264:SF19">
    <property type="entry name" value="CYTOSOLIC FE-S CLUSTER ASSEMBLY FACTOR NUBP2"/>
    <property type="match status" value="1"/>
</dbReference>
<feature type="region of interest" description="Disordered" evidence="10">
    <location>
        <begin position="275"/>
        <end position="306"/>
    </location>
</feature>
<evidence type="ECO:0000313" key="11">
    <source>
        <dbReference type="EMBL" id="TKY84555.1"/>
    </source>
</evidence>
<comment type="function">
    <text evidence="9">Component of the cytosolic iron-sulfur (Fe/S) protein assembly (CIA) machinery. Required for maturation of extramitochondrial Fe-S proteins. The NBP35-CFD1 heterotetramer forms a Fe-S scaffold complex, mediating the de novo assembly of an Fe-S cluster and its transfer to target apoproteins.</text>
</comment>
<keyword evidence="6 9" id="KW-0067">ATP-binding</keyword>
<keyword evidence="8 9" id="KW-0411">Iron-sulfur</keyword>
<proteinExistence type="inferred from homology"/>
<feature type="binding site" evidence="9">
    <location>
        <position position="222"/>
    </location>
    <ligand>
        <name>[4Fe-4S] cluster</name>
        <dbReference type="ChEBI" id="CHEBI:49883"/>
        <note>ligand shared between dimeric partners</note>
    </ligand>
</feature>
<dbReference type="InterPro" id="IPR000808">
    <property type="entry name" value="Mrp-like_CS"/>
</dbReference>
<dbReference type="PROSITE" id="PS01215">
    <property type="entry name" value="MRP"/>
    <property type="match status" value="1"/>
</dbReference>
<evidence type="ECO:0000313" key="12">
    <source>
        <dbReference type="Proteomes" id="UP000306050"/>
    </source>
</evidence>
<dbReference type="GO" id="GO:0140663">
    <property type="term" value="F:ATP-dependent FeS chaperone activity"/>
    <property type="evidence" value="ECO:0007669"/>
    <property type="project" value="InterPro"/>
</dbReference>
<gene>
    <name evidence="11" type="ORF">EX895_006457</name>
</gene>
<keyword evidence="3 9" id="KW-0963">Cytoplasm</keyword>
<accession>A0A4U7KKE0</accession>
<sequence length="356" mass="38151">MSAAAASTSVSPSASHLGADPKIVRRLSQVSNIILVLSGKGGVGKSSVSAQLALSLSSSRVANEERLARVGILDVDLTGPSIPRMLGLDGASVKQSTDGWVPVYTDASQQLAVMSVGFLLRSKNDSVVWRGPKKNAMIKQFLGDVRWGQLDYLIIDTPPGTSDEHISILEYLRTFNPAAVMVTTPQAVSLADNLRSLDFCRKTSLPVLGLIENMSGYICPHCKDCTNVWGKGGGEALAKREGIHFLGRIPIDPGLVRVLDDAKEDAQQQLEQQIESTSLQQAAIHQPLQPDQKPANGDADAQSLTPAGTMLSRTTIHRYKQSLTFPIFQEITDQIRELASKHKVDSSSTAGAPSSS</sequence>
<dbReference type="SUPFAM" id="SSF52540">
    <property type="entry name" value="P-loop containing nucleoside triphosphate hydrolases"/>
    <property type="match status" value="1"/>
</dbReference>
<evidence type="ECO:0000256" key="6">
    <source>
        <dbReference type="ARBA" id="ARBA00022840"/>
    </source>
</evidence>
<dbReference type="InterPro" id="IPR028600">
    <property type="entry name" value="NUBP2/Cfd1_eukaryotes"/>
</dbReference>
<comment type="subcellular location">
    <subcellularLocation>
        <location evidence="1 9">Cytoplasm</location>
    </subcellularLocation>
</comment>
<reference evidence="11 12" key="1">
    <citation type="submission" date="2019-05" db="EMBL/GenBank/DDBJ databases">
        <title>Sporisorium graminicola CBS 10092 draft sequencing and annotation.</title>
        <authorList>
            <person name="Solano-Gonzalez S."/>
            <person name="Caddick M.X."/>
            <person name="Darby A."/>
        </authorList>
    </citation>
    <scope>NUCLEOTIDE SEQUENCE [LARGE SCALE GENOMIC DNA]</scope>
    <source>
        <strain evidence="11 12">CBS 10092</strain>
    </source>
</reference>
<dbReference type="InterPro" id="IPR019591">
    <property type="entry name" value="Mrp/NBP35_ATP-bd"/>
</dbReference>